<reference evidence="1" key="2">
    <citation type="journal article" date="2015" name="Fish Shellfish Immunol.">
        <title>Early steps in the European eel (Anguilla anguilla)-Vibrio vulnificus interaction in the gills: Role of the RtxA13 toxin.</title>
        <authorList>
            <person name="Callol A."/>
            <person name="Pajuelo D."/>
            <person name="Ebbesson L."/>
            <person name="Teles M."/>
            <person name="MacKenzie S."/>
            <person name="Amaro C."/>
        </authorList>
    </citation>
    <scope>NUCLEOTIDE SEQUENCE</scope>
</reference>
<reference evidence="1" key="1">
    <citation type="submission" date="2014-11" db="EMBL/GenBank/DDBJ databases">
        <authorList>
            <person name="Amaro Gonzalez C."/>
        </authorList>
    </citation>
    <scope>NUCLEOTIDE SEQUENCE</scope>
</reference>
<evidence type="ECO:0000313" key="1">
    <source>
        <dbReference type="EMBL" id="JAH59359.1"/>
    </source>
</evidence>
<sequence>MHDKETCASFLCYRLATTIHHYAVALSLSLLVQLI</sequence>
<dbReference type="AlphaFoldDB" id="A0A0E9U0E4"/>
<protein>
    <submittedName>
        <fullName evidence="1">Uncharacterized protein</fullName>
    </submittedName>
</protein>
<accession>A0A0E9U0E4</accession>
<organism evidence="1">
    <name type="scientific">Anguilla anguilla</name>
    <name type="common">European freshwater eel</name>
    <name type="synonym">Muraena anguilla</name>
    <dbReference type="NCBI Taxonomy" id="7936"/>
    <lineage>
        <taxon>Eukaryota</taxon>
        <taxon>Metazoa</taxon>
        <taxon>Chordata</taxon>
        <taxon>Craniata</taxon>
        <taxon>Vertebrata</taxon>
        <taxon>Euteleostomi</taxon>
        <taxon>Actinopterygii</taxon>
        <taxon>Neopterygii</taxon>
        <taxon>Teleostei</taxon>
        <taxon>Anguilliformes</taxon>
        <taxon>Anguillidae</taxon>
        <taxon>Anguilla</taxon>
    </lineage>
</organism>
<name>A0A0E9U0E4_ANGAN</name>
<dbReference type="EMBL" id="GBXM01049218">
    <property type="protein sequence ID" value="JAH59359.1"/>
    <property type="molecule type" value="Transcribed_RNA"/>
</dbReference>
<proteinExistence type="predicted"/>